<dbReference type="AlphaFoldDB" id="A0A7L2DWA1"/>
<evidence type="ECO:0000256" key="4">
    <source>
        <dbReference type="ARBA" id="ARBA00023136"/>
    </source>
</evidence>
<evidence type="ECO:0000313" key="5">
    <source>
        <dbReference type="EMBL" id="NXQ53899.1"/>
    </source>
</evidence>
<dbReference type="Pfam" id="PF00083">
    <property type="entry name" value="Sugar_tr"/>
    <property type="match status" value="1"/>
</dbReference>
<feature type="non-terminal residue" evidence="5">
    <location>
        <position position="75"/>
    </location>
</feature>
<dbReference type="InterPro" id="IPR036259">
    <property type="entry name" value="MFS_trans_sf"/>
</dbReference>
<dbReference type="GO" id="GO:0016020">
    <property type="term" value="C:membrane"/>
    <property type="evidence" value="ECO:0007669"/>
    <property type="project" value="UniProtKB-SubCell"/>
</dbReference>
<name>A0A7L2DWA1_ANTMN</name>
<dbReference type="OrthoDB" id="4540492at2759"/>
<comment type="caution">
    <text evidence="5">The sequence shown here is derived from an EMBL/GenBank/DDBJ whole genome shotgun (WGS) entry which is preliminary data.</text>
</comment>
<dbReference type="EMBL" id="VWYI01008729">
    <property type="protein sequence ID" value="NXQ53899.1"/>
    <property type="molecule type" value="Genomic_DNA"/>
</dbReference>
<keyword evidence="6" id="KW-1185">Reference proteome</keyword>
<keyword evidence="3" id="KW-1133">Transmembrane helix</keyword>
<dbReference type="SUPFAM" id="SSF103473">
    <property type="entry name" value="MFS general substrate transporter"/>
    <property type="match status" value="1"/>
</dbReference>
<feature type="non-terminal residue" evidence="5">
    <location>
        <position position="1"/>
    </location>
</feature>
<protein>
    <submittedName>
        <fullName evidence="5">GTR11 protein</fullName>
    </submittedName>
</protein>
<dbReference type="InterPro" id="IPR005828">
    <property type="entry name" value="MFS_sugar_transport-like"/>
</dbReference>
<dbReference type="Proteomes" id="UP000554720">
    <property type="component" value="Unassembled WGS sequence"/>
</dbReference>
<proteinExistence type="predicted"/>
<keyword evidence="4" id="KW-0472">Membrane</keyword>
<dbReference type="Gene3D" id="1.20.1250.20">
    <property type="entry name" value="MFS general substrate transporter like domains"/>
    <property type="match status" value="1"/>
</dbReference>
<comment type="subcellular location">
    <subcellularLocation>
        <location evidence="1">Membrane</location>
        <topology evidence="1">Multi-pass membrane protein</topology>
    </subcellularLocation>
</comment>
<evidence type="ECO:0000256" key="3">
    <source>
        <dbReference type="ARBA" id="ARBA00022989"/>
    </source>
</evidence>
<evidence type="ECO:0000313" key="6">
    <source>
        <dbReference type="Proteomes" id="UP000554720"/>
    </source>
</evidence>
<dbReference type="GO" id="GO:0022857">
    <property type="term" value="F:transmembrane transporter activity"/>
    <property type="evidence" value="ECO:0007669"/>
    <property type="project" value="InterPro"/>
</dbReference>
<organism evidence="5 6">
    <name type="scientific">Anthoscopus minutus</name>
    <name type="common">Southern penduline-tit</name>
    <dbReference type="NCBI Taxonomy" id="156561"/>
    <lineage>
        <taxon>Eukaryota</taxon>
        <taxon>Metazoa</taxon>
        <taxon>Chordata</taxon>
        <taxon>Craniata</taxon>
        <taxon>Vertebrata</taxon>
        <taxon>Euteleostomi</taxon>
        <taxon>Archelosauria</taxon>
        <taxon>Archosauria</taxon>
        <taxon>Dinosauria</taxon>
        <taxon>Saurischia</taxon>
        <taxon>Theropoda</taxon>
        <taxon>Coelurosauria</taxon>
        <taxon>Aves</taxon>
        <taxon>Neognathae</taxon>
        <taxon>Neoaves</taxon>
        <taxon>Telluraves</taxon>
        <taxon>Australaves</taxon>
        <taxon>Passeriformes</taxon>
        <taxon>Paridae</taxon>
        <taxon>Anthoscopus</taxon>
    </lineage>
</organism>
<gene>
    <name evidence="5" type="primary">Slc2a11_2</name>
    <name evidence="5" type="ORF">ANTMIN_R15451</name>
</gene>
<evidence type="ECO:0000256" key="2">
    <source>
        <dbReference type="ARBA" id="ARBA00022692"/>
    </source>
</evidence>
<sequence>EESDISQKEEGKHGSYPRAVCCCRKNSLLLNDVVLIAATLLTGFSRRAGSFEMILAGRFLEGIGAGRAPHYSMLM</sequence>
<reference evidence="5 6" key="1">
    <citation type="submission" date="2019-09" db="EMBL/GenBank/DDBJ databases">
        <title>Bird 10,000 Genomes (B10K) Project - Family phase.</title>
        <authorList>
            <person name="Zhang G."/>
        </authorList>
    </citation>
    <scope>NUCLEOTIDE SEQUENCE [LARGE SCALE GENOMIC DNA]</scope>
    <source>
        <strain evidence="5">B10K-DU-011-42</strain>
        <tissue evidence="5">Muscle</tissue>
    </source>
</reference>
<accession>A0A7L2DWA1</accession>
<evidence type="ECO:0000256" key="1">
    <source>
        <dbReference type="ARBA" id="ARBA00004141"/>
    </source>
</evidence>
<keyword evidence="2" id="KW-0812">Transmembrane</keyword>